<keyword evidence="3" id="KW-1185">Reference proteome</keyword>
<dbReference type="EMBL" id="JACIET010000002">
    <property type="protein sequence ID" value="MBB4013998.1"/>
    <property type="molecule type" value="Genomic_DNA"/>
</dbReference>
<gene>
    <name evidence="2" type="ORF">GGR36_003344</name>
</gene>
<evidence type="ECO:0000259" key="1">
    <source>
        <dbReference type="PROSITE" id="PS50943"/>
    </source>
</evidence>
<dbReference type="InterPro" id="IPR010982">
    <property type="entry name" value="Lambda_DNA-bd_dom_sf"/>
</dbReference>
<evidence type="ECO:0000313" key="2">
    <source>
        <dbReference type="EMBL" id="MBB4013998.1"/>
    </source>
</evidence>
<dbReference type="SMART" id="SM00530">
    <property type="entry name" value="HTH_XRE"/>
    <property type="match status" value="1"/>
</dbReference>
<dbReference type="RefSeq" id="WP_172201526.1">
    <property type="nucleotide sequence ID" value="NZ_BAABLE010000005.1"/>
</dbReference>
<dbReference type="Proteomes" id="UP000561045">
    <property type="component" value="Unassembled WGS sequence"/>
</dbReference>
<dbReference type="PROSITE" id="PS50943">
    <property type="entry name" value="HTH_CROC1"/>
    <property type="match status" value="1"/>
</dbReference>
<name>A0A840BR33_9RHOO</name>
<dbReference type="Gene3D" id="1.10.260.40">
    <property type="entry name" value="lambda repressor-like DNA-binding domains"/>
    <property type="match status" value="1"/>
</dbReference>
<protein>
    <submittedName>
        <fullName evidence="2">Transcriptional regulator with XRE-family HTH domain</fullName>
    </submittedName>
</protein>
<sequence length="250" mass="28117">MTQAVEVVDLLKAALKARGITYAELARRVGQSEASVKRWFAQRNFTLARLDTVCDAVGIDFAELTGGFDREARLVSRLTVAQEREIVSEPKLFLAALSALNLLGFEDMLALYEFERAELIGLLARLDRIGFIELMPNNRIRLRVARTFSWTPNGPIMEAFKDNVADFFASDFAGAGEAMFLLNGRLTPGARHALAERLKKLAREFAELHWDEGTLPQSERQPVSLLLACRPWQVAAIRPFIRTTPQRKAR</sequence>
<comment type="caution">
    <text evidence="2">The sequence shown here is derived from an EMBL/GenBank/DDBJ whole genome shotgun (WGS) entry which is preliminary data.</text>
</comment>
<accession>A0A840BR33</accession>
<dbReference type="Pfam" id="PF13443">
    <property type="entry name" value="HTH_26"/>
    <property type="match status" value="1"/>
</dbReference>
<feature type="domain" description="HTH cro/C1-type" evidence="1">
    <location>
        <begin position="11"/>
        <end position="64"/>
    </location>
</feature>
<dbReference type="CDD" id="cd00093">
    <property type="entry name" value="HTH_XRE"/>
    <property type="match status" value="1"/>
</dbReference>
<dbReference type="GO" id="GO:0003677">
    <property type="term" value="F:DNA binding"/>
    <property type="evidence" value="ECO:0007669"/>
    <property type="project" value="InterPro"/>
</dbReference>
<reference evidence="2 3" key="1">
    <citation type="submission" date="2020-08" db="EMBL/GenBank/DDBJ databases">
        <title>Genomic Encyclopedia of Type Strains, Phase IV (KMG-IV): sequencing the most valuable type-strain genomes for metagenomic binning, comparative biology and taxonomic classification.</title>
        <authorList>
            <person name="Goeker M."/>
        </authorList>
    </citation>
    <scope>NUCLEOTIDE SEQUENCE [LARGE SCALE GENOMIC DNA]</scope>
    <source>
        <strain evidence="2 3">DSM 106739</strain>
    </source>
</reference>
<dbReference type="InterPro" id="IPR001387">
    <property type="entry name" value="Cro/C1-type_HTH"/>
</dbReference>
<dbReference type="AlphaFoldDB" id="A0A840BR33"/>
<evidence type="ECO:0000313" key="3">
    <source>
        <dbReference type="Proteomes" id="UP000561045"/>
    </source>
</evidence>
<dbReference type="SUPFAM" id="SSF47413">
    <property type="entry name" value="lambda repressor-like DNA-binding domains"/>
    <property type="match status" value="1"/>
</dbReference>
<organism evidence="2 3">
    <name type="scientific">Niveibacterium umoris</name>
    <dbReference type="NCBI Taxonomy" id="1193620"/>
    <lineage>
        <taxon>Bacteria</taxon>
        <taxon>Pseudomonadati</taxon>
        <taxon>Pseudomonadota</taxon>
        <taxon>Betaproteobacteria</taxon>
        <taxon>Rhodocyclales</taxon>
        <taxon>Rhodocyclaceae</taxon>
        <taxon>Niveibacterium</taxon>
    </lineage>
</organism>
<proteinExistence type="predicted"/>